<feature type="compositionally biased region" description="Basic and acidic residues" evidence="2">
    <location>
        <begin position="635"/>
        <end position="646"/>
    </location>
</feature>
<organism evidence="3 4">
    <name type="scientific">Rasamsonia emersonii (strain ATCC 16479 / CBS 393.64 / IMI 116815)</name>
    <dbReference type="NCBI Taxonomy" id="1408163"/>
    <lineage>
        <taxon>Eukaryota</taxon>
        <taxon>Fungi</taxon>
        <taxon>Dikarya</taxon>
        <taxon>Ascomycota</taxon>
        <taxon>Pezizomycotina</taxon>
        <taxon>Eurotiomycetes</taxon>
        <taxon>Eurotiomycetidae</taxon>
        <taxon>Eurotiales</taxon>
        <taxon>Trichocomaceae</taxon>
        <taxon>Rasamsonia</taxon>
    </lineage>
</organism>
<dbReference type="EMBL" id="LASV01000183">
    <property type="protein sequence ID" value="KKA21474.1"/>
    <property type="molecule type" value="Genomic_DNA"/>
</dbReference>
<gene>
    <name evidence="3" type="ORF">T310_4509</name>
</gene>
<evidence type="ECO:0000313" key="3">
    <source>
        <dbReference type="EMBL" id="KKA21474.1"/>
    </source>
</evidence>
<protein>
    <submittedName>
        <fullName evidence="3">Uncharacterized protein</fullName>
    </submittedName>
</protein>
<dbReference type="RefSeq" id="XP_013328086.1">
    <property type="nucleotide sequence ID" value="XM_013472632.1"/>
</dbReference>
<feature type="region of interest" description="Disordered" evidence="2">
    <location>
        <begin position="663"/>
        <end position="774"/>
    </location>
</feature>
<dbReference type="OrthoDB" id="185373at2759"/>
<dbReference type="STRING" id="1408163.A0A0F4YTA6"/>
<evidence type="ECO:0000313" key="4">
    <source>
        <dbReference type="Proteomes" id="UP000053958"/>
    </source>
</evidence>
<feature type="compositionally biased region" description="Polar residues" evidence="2">
    <location>
        <begin position="765"/>
        <end position="774"/>
    </location>
</feature>
<feature type="region of interest" description="Disordered" evidence="2">
    <location>
        <begin position="150"/>
        <end position="180"/>
    </location>
</feature>
<feature type="region of interest" description="Disordered" evidence="2">
    <location>
        <begin position="611"/>
        <end position="648"/>
    </location>
</feature>
<proteinExistence type="predicted"/>
<feature type="compositionally biased region" description="Basic and acidic residues" evidence="2">
    <location>
        <begin position="170"/>
        <end position="180"/>
    </location>
</feature>
<feature type="coiled-coil region" evidence="1">
    <location>
        <begin position="63"/>
        <end position="101"/>
    </location>
</feature>
<sequence>MQGLWSRAAQSSSTCRCVSCLRTVANGVASRTTTAAARRRLRIGNAVTALYSSIFAGAALADAKAKDKRRLEWEQKIAAVKEEVNQLVDEENRLLEALASRKSRKPAYRPLQIRHLSTTARRLEASQAERYGAQGSDPLVAAGYHDQVLEDPNSSSSDLEEGDPLFDYAENTHEGASEPDHGFSWATGDILRIKAIQKLALKQLAIRFLLRPVIAHNYTGLPMDYAADFSLPKFSASELLSELNSIRRRLRALKYSEKEPYDDLAQDIHIRQYHELRAQRDRLDAELQNDINLYLNKEMSLPELLLRISNNLISSEDPDRPRAFQLMIMAFTKTRQNDLVDLVLRAVLPNLFELTTPLIISTLTYFRKSKNLKDFDQFLQMLRGEGAYPVNLRSMTLYEKKVVNGVEITVPPQASCNPVIYGTLIAAALRFDQADRAEAWLQVWRSTGFLDNFSTLCAFLRFYTVRKDWESGLHTLLRALAFMTSSTSHPEKRIERLIVHMVHFCDSCGKEDVAAALIDAAVRSGFDWKAAFKQTDISSEFDPAFQRWQKAAEAANFASNNKAISEKCHEFTALVTQKITELTAVAGDKQLRQGFVKSYSRNVLSTMLIDNQGKTESGRHSTDIQPPSGGIQSPDKVDSRSSRSEELQALQEEMARLRRVVDQISASNKSEEGRKDSGSEAHMQTVSQQESLGGPGAPGIKTGYPMRGTTKDAASKPRTPEVSVNSARARFLAAYRRRRSSKGLRAESQKKMDNQSAEFIPPSQKAGNATEPVS</sequence>
<accession>A0A0F4YTA6</accession>
<feature type="compositionally biased region" description="Polar residues" evidence="2">
    <location>
        <begin position="682"/>
        <end position="691"/>
    </location>
</feature>
<keyword evidence="1" id="KW-0175">Coiled coil</keyword>
<keyword evidence="4" id="KW-1185">Reference proteome</keyword>
<dbReference type="AlphaFoldDB" id="A0A0F4YTA6"/>
<dbReference type="Proteomes" id="UP000053958">
    <property type="component" value="Unassembled WGS sequence"/>
</dbReference>
<name>A0A0F4YTA6_RASE3</name>
<feature type="compositionally biased region" description="Basic and acidic residues" evidence="2">
    <location>
        <begin position="669"/>
        <end position="679"/>
    </location>
</feature>
<feature type="compositionally biased region" description="Basic and acidic residues" evidence="2">
    <location>
        <begin position="709"/>
        <end position="719"/>
    </location>
</feature>
<feature type="compositionally biased region" description="Basic and acidic residues" evidence="2">
    <location>
        <begin position="744"/>
        <end position="753"/>
    </location>
</feature>
<reference evidence="3 4" key="1">
    <citation type="submission" date="2015-04" db="EMBL/GenBank/DDBJ databases">
        <authorList>
            <person name="Heijne W.H."/>
            <person name="Fedorova N.D."/>
            <person name="Nierman W.C."/>
            <person name="Vollebregt A.W."/>
            <person name="Zhao Z."/>
            <person name="Wu L."/>
            <person name="Kumar M."/>
            <person name="Stam H."/>
            <person name="van den Berg M.A."/>
            <person name="Pel H.J."/>
        </authorList>
    </citation>
    <scope>NUCLEOTIDE SEQUENCE [LARGE SCALE GENOMIC DNA]</scope>
    <source>
        <strain evidence="3 4">CBS 393.64</strain>
    </source>
</reference>
<evidence type="ECO:0000256" key="2">
    <source>
        <dbReference type="SAM" id="MobiDB-lite"/>
    </source>
</evidence>
<dbReference type="GeneID" id="25316857"/>
<evidence type="ECO:0000256" key="1">
    <source>
        <dbReference type="SAM" id="Coils"/>
    </source>
</evidence>
<comment type="caution">
    <text evidence="3">The sequence shown here is derived from an EMBL/GenBank/DDBJ whole genome shotgun (WGS) entry which is preliminary data.</text>
</comment>